<dbReference type="Proteomes" id="UP000831701">
    <property type="component" value="Chromosome 1"/>
</dbReference>
<gene>
    <name evidence="1" type="ORF">L3Q82_008873</name>
</gene>
<evidence type="ECO:0000313" key="1">
    <source>
        <dbReference type="EMBL" id="KAI3377732.1"/>
    </source>
</evidence>
<name>A0ACB8XCH2_9TELE</name>
<sequence>MRILSQRTNDEVAKEFVRLKTDTRSAEEPQAIPCSKAHTVYLISWNQDIREPDKQKYRNWPHCSNTFGGECMGLEKALVNLPSLSLG</sequence>
<protein>
    <submittedName>
        <fullName evidence="1">Uncharacterized protein</fullName>
    </submittedName>
</protein>
<comment type="caution">
    <text evidence="1">The sequence shown here is derived from an EMBL/GenBank/DDBJ whole genome shotgun (WGS) entry which is preliminary data.</text>
</comment>
<dbReference type="EMBL" id="CM041531">
    <property type="protein sequence ID" value="KAI3377732.1"/>
    <property type="molecule type" value="Genomic_DNA"/>
</dbReference>
<evidence type="ECO:0000313" key="2">
    <source>
        <dbReference type="Proteomes" id="UP000831701"/>
    </source>
</evidence>
<organism evidence="1 2">
    <name type="scientific">Scortum barcoo</name>
    <name type="common">barcoo grunter</name>
    <dbReference type="NCBI Taxonomy" id="214431"/>
    <lineage>
        <taxon>Eukaryota</taxon>
        <taxon>Metazoa</taxon>
        <taxon>Chordata</taxon>
        <taxon>Craniata</taxon>
        <taxon>Vertebrata</taxon>
        <taxon>Euteleostomi</taxon>
        <taxon>Actinopterygii</taxon>
        <taxon>Neopterygii</taxon>
        <taxon>Teleostei</taxon>
        <taxon>Neoteleostei</taxon>
        <taxon>Acanthomorphata</taxon>
        <taxon>Eupercaria</taxon>
        <taxon>Centrarchiformes</taxon>
        <taxon>Terapontoidei</taxon>
        <taxon>Terapontidae</taxon>
        <taxon>Scortum</taxon>
    </lineage>
</organism>
<accession>A0ACB8XCH2</accession>
<feature type="non-terminal residue" evidence="1">
    <location>
        <position position="87"/>
    </location>
</feature>
<reference evidence="1" key="1">
    <citation type="submission" date="2022-04" db="EMBL/GenBank/DDBJ databases">
        <title>Jade perch genome.</title>
        <authorList>
            <person name="Chao B."/>
        </authorList>
    </citation>
    <scope>NUCLEOTIDE SEQUENCE</scope>
    <source>
        <strain evidence="1">CB-2022</strain>
    </source>
</reference>
<proteinExistence type="predicted"/>
<keyword evidence="2" id="KW-1185">Reference proteome</keyword>